<gene>
    <name evidence="1" type="ORF">RHMOL_Rhmol09G0050400</name>
</gene>
<dbReference type="EMBL" id="CM046396">
    <property type="protein sequence ID" value="KAI8537771.1"/>
    <property type="molecule type" value="Genomic_DNA"/>
</dbReference>
<proteinExistence type="predicted"/>
<name>A0ACC0MB40_RHOML</name>
<protein>
    <submittedName>
        <fullName evidence="1">Uncharacterized protein</fullName>
    </submittedName>
</protein>
<evidence type="ECO:0000313" key="1">
    <source>
        <dbReference type="EMBL" id="KAI8537771.1"/>
    </source>
</evidence>
<organism evidence="1 2">
    <name type="scientific">Rhododendron molle</name>
    <name type="common">Chinese azalea</name>
    <name type="synonym">Azalea mollis</name>
    <dbReference type="NCBI Taxonomy" id="49168"/>
    <lineage>
        <taxon>Eukaryota</taxon>
        <taxon>Viridiplantae</taxon>
        <taxon>Streptophyta</taxon>
        <taxon>Embryophyta</taxon>
        <taxon>Tracheophyta</taxon>
        <taxon>Spermatophyta</taxon>
        <taxon>Magnoliopsida</taxon>
        <taxon>eudicotyledons</taxon>
        <taxon>Gunneridae</taxon>
        <taxon>Pentapetalae</taxon>
        <taxon>asterids</taxon>
        <taxon>Ericales</taxon>
        <taxon>Ericaceae</taxon>
        <taxon>Ericoideae</taxon>
        <taxon>Rhodoreae</taxon>
        <taxon>Rhododendron</taxon>
    </lineage>
</organism>
<dbReference type="Proteomes" id="UP001062846">
    <property type="component" value="Chromosome 9"/>
</dbReference>
<comment type="caution">
    <text evidence="1">The sequence shown here is derived from an EMBL/GenBank/DDBJ whole genome shotgun (WGS) entry which is preliminary data.</text>
</comment>
<sequence length="624" mass="68941">MGVLRSLFFLSQANRDTLLNSLSTQTNGFGYSSSSEGVNPDTVYAMALCRADIEPDTCRECIINATAQLRSCPDGKVPAGWPEYDPKDMEGIVWYDYCMVRYSRKAIKGVMAGDPRVFGWNVHKNATSVETFKNALSKLLNDLRVRAAEGGTGRKFASDNALGPDNIPIYAFTQCTPDLSHQDCDDCLQRAIEDIPNCCGFGPVGGRVLKPSCNFRYENASFLGMIPEDQGNETTAGGGNNNNNRTRTIIIVVASVTTFVILIIFSFFIILRKKNKGDSLGKPRMYVEVSAATDNFSDVNTLGRGGFGTVYKGRLLNGKEIAVKRLAQGSHQGNTEFRNEVLLVAKLQHRNLVRLIGFCLEGTERLLIYEFVPNSSLDKFLFDPNRRDQMDWAKRSKIIGGVARGLVYLHEDSQLRIIHRDLKASNVLLDGEMSPKIADFGMARLFAVDETQAITKKIAGTRGYMAPEYMMHGQLSFKADVFSFGVLVLEILSSHRNSSFHAEQNTEDNHTNLISYAWRSWREGTASNLIDPTLRANSSSASEIMRYIHIGLLCVQEDVARRPTMGSVVVMLSSSSITLPVPSKPGFFLPGINSEVPRVNGDSSGVNESTQSVNEALITELEPR</sequence>
<reference evidence="1" key="1">
    <citation type="submission" date="2022-02" db="EMBL/GenBank/DDBJ databases">
        <title>Plant Genome Project.</title>
        <authorList>
            <person name="Zhang R.-G."/>
        </authorList>
    </citation>
    <scope>NUCLEOTIDE SEQUENCE</scope>
    <source>
        <strain evidence="1">AT1</strain>
    </source>
</reference>
<evidence type="ECO:0000313" key="2">
    <source>
        <dbReference type="Proteomes" id="UP001062846"/>
    </source>
</evidence>
<accession>A0ACC0MB40</accession>
<keyword evidence="2" id="KW-1185">Reference proteome</keyword>